<evidence type="ECO:0000313" key="3">
    <source>
        <dbReference type="EMBL" id="KAH9828152.1"/>
    </source>
</evidence>
<gene>
    <name evidence="3" type="ORF">Tdes44962_MAKER02514</name>
</gene>
<dbReference type="Proteomes" id="UP001138500">
    <property type="component" value="Unassembled WGS sequence"/>
</dbReference>
<dbReference type="EMBL" id="RIBY02001778">
    <property type="protein sequence ID" value="KAH9828152.1"/>
    <property type="molecule type" value="Genomic_DNA"/>
</dbReference>
<protein>
    <submittedName>
        <fullName evidence="3">Cytoplasmic tRNA 2-thiolation protein 2-like</fullName>
    </submittedName>
</protein>
<dbReference type="GO" id="GO:0016783">
    <property type="term" value="F:sulfurtransferase activity"/>
    <property type="evidence" value="ECO:0007669"/>
    <property type="project" value="TreeGrafter"/>
</dbReference>
<dbReference type="InterPro" id="IPR014729">
    <property type="entry name" value="Rossmann-like_a/b/a_fold"/>
</dbReference>
<comment type="caution">
    <text evidence="3">The sequence shown here is derived from an EMBL/GenBank/DDBJ whole genome shotgun (WGS) entry which is preliminary data.</text>
</comment>
<dbReference type="GO" id="GO:0002143">
    <property type="term" value="P:tRNA wobble position uridine thiolation"/>
    <property type="evidence" value="ECO:0007669"/>
    <property type="project" value="TreeGrafter"/>
</dbReference>
<keyword evidence="2" id="KW-0819">tRNA processing</keyword>
<dbReference type="AlphaFoldDB" id="A0A9W7ST56"/>
<organism evidence="3 4">
    <name type="scientific">Teratosphaeria destructans</name>
    <dbReference type="NCBI Taxonomy" id="418781"/>
    <lineage>
        <taxon>Eukaryota</taxon>
        <taxon>Fungi</taxon>
        <taxon>Dikarya</taxon>
        <taxon>Ascomycota</taxon>
        <taxon>Pezizomycotina</taxon>
        <taxon>Dothideomycetes</taxon>
        <taxon>Dothideomycetidae</taxon>
        <taxon>Mycosphaerellales</taxon>
        <taxon>Teratosphaeriaceae</taxon>
        <taxon>Teratosphaeria</taxon>
    </lineage>
</organism>
<evidence type="ECO:0000256" key="2">
    <source>
        <dbReference type="ARBA" id="ARBA00022694"/>
    </source>
</evidence>
<evidence type="ECO:0000313" key="4">
    <source>
        <dbReference type="Proteomes" id="UP001138500"/>
    </source>
</evidence>
<dbReference type="Gene3D" id="3.40.50.620">
    <property type="entry name" value="HUPs"/>
    <property type="match status" value="1"/>
</dbReference>
<dbReference type="GO" id="GO:0005829">
    <property type="term" value="C:cytosol"/>
    <property type="evidence" value="ECO:0007669"/>
    <property type="project" value="TreeGrafter"/>
</dbReference>
<sequence length="205" mass="22472">MHCQDQRLLDVPTENIALALLSLDSATSREDATIVLLRKLVVAKAKELNCEAILWGDSTTKLAERTLSETAKGRGSSLPWTVADGESLHGVPFYYPVRDLLTKELISFAALVDPPISDLLATVEVKPIVSTKNTTIDQLMKQYFESVEQEYPSIVANVVKTSGKLKAQILAEVEMQCEMCDIPLDGQGPEKSRLCHGCVRTLTLG</sequence>
<dbReference type="PANTHER" id="PTHR20882:SF14">
    <property type="entry name" value="CYTOPLASMIC TRNA 2-THIOLATION PROTEIN 2"/>
    <property type="match status" value="1"/>
</dbReference>
<dbReference type="Pfam" id="PF10288">
    <property type="entry name" value="CTU2"/>
    <property type="match status" value="1"/>
</dbReference>
<accession>A0A9W7ST56</accession>
<reference evidence="3 4" key="1">
    <citation type="journal article" date="2018" name="IMA Fungus">
        <title>IMA Genome-F 10: Nine draft genome sequences of Claviceps purpurea s.lat., including C. arundinis, C. humidiphila, and C. cf. spartinae, pseudomolecules for the pitch canker pathogen Fusarium circinatum, draft genome of Davidsoniella eucalypti, Grosmannia galeiformis, Quambalaria eucalypti, and Teratosphaeria destructans.</title>
        <authorList>
            <person name="Wingfield B.D."/>
            <person name="Liu M."/>
            <person name="Nguyen H.D."/>
            <person name="Lane F.A."/>
            <person name="Morgan S.W."/>
            <person name="De Vos L."/>
            <person name="Wilken P.M."/>
            <person name="Duong T.A."/>
            <person name="Aylward J."/>
            <person name="Coetzee M.P."/>
            <person name="Dadej K."/>
            <person name="De Beer Z.W."/>
            <person name="Findlay W."/>
            <person name="Havenga M."/>
            <person name="Kolarik M."/>
            <person name="Menzies J.G."/>
            <person name="Naidoo K."/>
            <person name="Pochopski O."/>
            <person name="Shoukouhi P."/>
            <person name="Santana Q.C."/>
            <person name="Seifert K.A."/>
            <person name="Soal N."/>
            <person name="Steenkamp E.T."/>
            <person name="Tatham C.T."/>
            <person name="van der Nest M.A."/>
            <person name="Wingfield M.J."/>
        </authorList>
    </citation>
    <scope>NUCLEOTIDE SEQUENCE [LARGE SCALE GENOMIC DNA]</scope>
    <source>
        <strain evidence="3">CMW44962</strain>
    </source>
</reference>
<name>A0A9W7ST56_9PEZI</name>
<keyword evidence="4" id="KW-1185">Reference proteome</keyword>
<dbReference type="OrthoDB" id="25129at2759"/>
<dbReference type="InterPro" id="IPR019407">
    <property type="entry name" value="CTU2"/>
</dbReference>
<dbReference type="PANTHER" id="PTHR20882">
    <property type="entry name" value="CYTOPLASMIC TRNA 2-THIOLATION PROTEIN 2"/>
    <property type="match status" value="1"/>
</dbReference>
<dbReference type="GO" id="GO:0000049">
    <property type="term" value="F:tRNA binding"/>
    <property type="evidence" value="ECO:0007669"/>
    <property type="project" value="InterPro"/>
</dbReference>
<proteinExistence type="predicted"/>
<evidence type="ECO:0000256" key="1">
    <source>
        <dbReference type="ARBA" id="ARBA00022490"/>
    </source>
</evidence>
<reference evidence="3 4" key="2">
    <citation type="journal article" date="2021" name="Curr. Genet.">
        <title>Genetic response to nitrogen starvation in the aggressive Eucalyptus foliar pathogen Teratosphaeria destructans.</title>
        <authorList>
            <person name="Havenga M."/>
            <person name="Wingfield B.D."/>
            <person name="Wingfield M.J."/>
            <person name="Dreyer L.L."/>
            <person name="Roets F."/>
            <person name="Aylward J."/>
        </authorList>
    </citation>
    <scope>NUCLEOTIDE SEQUENCE [LARGE SCALE GENOMIC DNA]</scope>
    <source>
        <strain evidence="3">CMW44962</strain>
    </source>
</reference>
<keyword evidence="1" id="KW-0963">Cytoplasm</keyword>